<sequence>LHLQVVKRSLECSQPNESNQLLFVKEGGKIDCPGRSCSNNTETKVIWYKDKRAVSQRDRFCVENGTLHICGVYKRDAGRYFCDRQIIEQGIKLTIRRAVNVTVISRESRPPMITYPDVNKTEEVELGQSHTLTCEINFPYEANFSPVVQWYMHYGGNIENVTLLPMGQQHQRMNPTEWVKVTQTAIIKEVTLQHLNNTYTCMANNTLGKSSVTIKLKKKIKENWPWLVGYPIVLLLVVSGLGIVLHVKWLELQLIYRSHFKRGQLDEACETSSKPLEVLLRQVLEDQWGYRLCLMERDVIPGVYTSDVVLAIQRSRMLICLLSADYLSNNNAIFVLESGVQALLQKSALRLLLIWTNKATAALIQPDLPTQVQRALKVLPRMYWTSGQAVRATSDFWKSLRKAMPDHRMKLVSLIKHQ</sequence>
<feature type="non-terminal residue" evidence="1">
    <location>
        <position position="1"/>
    </location>
</feature>
<dbReference type="EMBL" id="CM024795">
    <property type="protein sequence ID" value="KAG8001291.1"/>
    <property type="molecule type" value="Genomic_DNA"/>
</dbReference>
<gene>
    <name evidence="1" type="primary">IL18RAP</name>
    <name evidence="1" type="ORF">GBF38_006890</name>
</gene>
<dbReference type="Proteomes" id="UP000805704">
    <property type="component" value="Chromosome 7"/>
</dbReference>
<protein>
    <submittedName>
        <fullName evidence="1">Interleukin-18 receptor accessory protein</fullName>
    </submittedName>
</protein>
<proteinExistence type="predicted"/>
<organism evidence="1 2">
    <name type="scientific">Nibea albiflora</name>
    <name type="common">Yellow drum</name>
    <name type="synonym">Corvina albiflora</name>
    <dbReference type="NCBI Taxonomy" id="240163"/>
    <lineage>
        <taxon>Eukaryota</taxon>
        <taxon>Metazoa</taxon>
        <taxon>Chordata</taxon>
        <taxon>Craniata</taxon>
        <taxon>Vertebrata</taxon>
        <taxon>Euteleostomi</taxon>
        <taxon>Actinopterygii</taxon>
        <taxon>Neopterygii</taxon>
        <taxon>Teleostei</taxon>
        <taxon>Neoteleostei</taxon>
        <taxon>Acanthomorphata</taxon>
        <taxon>Eupercaria</taxon>
        <taxon>Sciaenidae</taxon>
        <taxon>Nibea</taxon>
    </lineage>
</organism>
<comment type="caution">
    <text evidence="1">The sequence shown here is derived from an EMBL/GenBank/DDBJ whole genome shotgun (WGS) entry which is preliminary data.</text>
</comment>
<evidence type="ECO:0000313" key="1">
    <source>
        <dbReference type="EMBL" id="KAG8001291.1"/>
    </source>
</evidence>
<reference evidence="1" key="1">
    <citation type="submission" date="2020-04" db="EMBL/GenBank/DDBJ databases">
        <title>A chromosome-scale assembly and high-density genetic map of the yellow drum (Nibea albiflora) genome.</title>
        <authorList>
            <person name="Xu D."/>
            <person name="Zhang W."/>
            <person name="Chen R."/>
            <person name="Tan P."/>
            <person name="Wang L."/>
            <person name="Song H."/>
            <person name="Tian L."/>
            <person name="Zhu Q."/>
            <person name="Wang B."/>
        </authorList>
    </citation>
    <scope>NUCLEOTIDE SEQUENCE</scope>
    <source>
        <strain evidence="1">ZJHYS-2018</strain>
    </source>
</reference>
<keyword evidence="1" id="KW-0675">Receptor</keyword>
<accession>A0ACB7EHH9</accession>
<name>A0ACB7EHH9_NIBAL</name>
<keyword evidence="2" id="KW-1185">Reference proteome</keyword>
<evidence type="ECO:0000313" key="2">
    <source>
        <dbReference type="Proteomes" id="UP000805704"/>
    </source>
</evidence>